<dbReference type="RefSeq" id="WP_189023685.1">
    <property type="nucleotide sequence ID" value="NZ_BMKR01000005.1"/>
</dbReference>
<dbReference type="Proteomes" id="UP000637643">
    <property type="component" value="Unassembled WGS sequence"/>
</dbReference>
<dbReference type="Gene3D" id="3.40.50.720">
    <property type="entry name" value="NAD(P)-binding Rossmann-like Domain"/>
    <property type="match status" value="1"/>
</dbReference>
<keyword evidence="3" id="KW-1185">Reference proteome</keyword>
<reference evidence="2" key="2">
    <citation type="submission" date="2020-09" db="EMBL/GenBank/DDBJ databases">
        <authorList>
            <person name="Sun Q."/>
            <person name="Zhou Y."/>
        </authorList>
    </citation>
    <scope>NUCLEOTIDE SEQUENCE</scope>
    <source>
        <strain evidence="2">CGMCC 1.16134</strain>
    </source>
</reference>
<evidence type="ECO:0000313" key="3">
    <source>
        <dbReference type="Proteomes" id="UP000637643"/>
    </source>
</evidence>
<evidence type="ECO:0000259" key="1">
    <source>
        <dbReference type="Pfam" id="PF13460"/>
    </source>
</evidence>
<gene>
    <name evidence="2" type="ORF">GCM10010912_16130</name>
</gene>
<dbReference type="Pfam" id="PF13460">
    <property type="entry name" value="NAD_binding_10"/>
    <property type="match status" value="1"/>
</dbReference>
<comment type="caution">
    <text evidence="2">The sequence shown here is derived from an EMBL/GenBank/DDBJ whole genome shotgun (WGS) entry which is preliminary data.</text>
</comment>
<name>A0A917C4E8_9BACL</name>
<reference evidence="2" key="1">
    <citation type="journal article" date="2014" name="Int. J. Syst. Evol. Microbiol.">
        <title>Complete genome sequence of Corynebacterium casei LMG S-19264T (=DSM 44701T), isolated from a smear-ripened cheese.</title>
        <authorList>
            <consortium name="US DOE Joint Genome Institute (JGI-PGF)"/>
            <person name="Walter F."/>
            <person name="Albersmeier A."/>
            <person name="Kalinowski J."/>
            <person name="Ruckert C."/>
        </authorList>
    </citation>
    <scope>NUCLEOTIDE SEQUENCE</scope>
    <source>
        <strain evidence="2">CGMCC 1.16134</strain>
    </source>
</reference>
<organism evidence="2 3">
    <name type="scientific">Paenibacillus albidus</name>
    <dbReference type="NCBI Taxonomy" id="2041023"/>
    <lineage>
        <taxon>Bacteria</taxon>
        <taxon>Bacillati</taxon>
        <taxon>Bacillota</taxon>
        <taxon>Bacilli</taxon>
        <taxon>Bacillales</taxon>
        <taxon>Paenibacillaceae</taxon>
        <taxon>Paenibacillus</taxon>
    </lineage>
</organism>
<sequence>MKIAVIGASGKAGSRIVKEALDRGHEVTAIVREASKMAGSAAAIIEKDVLALTTDDLKSFDVVVNAFGAPFGQEHQHVDAGNVLIDALKNVSGTRLIVVGGAGSLYVDEAKTLKVVDTPDFPDFVKPTASNQAKNLEALQATDSLSWTFVSPSANFAIGERTGSYVKGKDHLLVNSKGESYVSYEDYAIAIVDEIEQPQHIRERFTVVSES</sequence>
<accession>A0A917C4E8</accession>
<dbReference type="GO" id="GO:0016646">
    <property type="term" value="F:oxidoreductase activity, acting on the CH-NH group of donors, NAD or NADP as acceptor"/>
    <property type="evidence" value="ECO:0007669"/>
    <property type="project" value="TreeGrafter"/>
</dbReference>
<dbReference type="InterPro" id="IPR036291">
    <property type="entry name" value="NAD(P)-bd_dom_sf"/>
</dbReference>
<protein>
    <recommendedName>
        <fullName evidence="1">NAD(P)-binding domain-containing protein</fullName>
    </recommendedName>
</protein>
<dbReference type="CDD" id="cd05244">
    <property type="entry name" value="BVR-B_like_SDR_a"/>
    <property type="match status" value="1"/>
</dbReference>
<dbReference type="SUPFAM" id="SSF51735">
    <property type="entry name" value="NAD(P)-binding Rossmann-fold domains"/>
    <property type="match status" value="1"/>
</dbReference>
<feature type="domain" description="NAD(P)-binding" evidence="1">
    <location>
        <begin position="7"/>
        <end position="198"/>
    </location>
</feature>
<proteinExistence type="predicted"/>
<dbReference type="PANTHER" id="PTHR43355">
    <property type="entry name" value="FLAVIN REDUCTASE (NADPH)"/>
    <property type="match status" value="1"/>
</dbReference>
<dbReference type="InterPro" id="IPR016040">
    <property type="entry name" value="NAD(P)-bd_dom"/>
</dbReference>
<dbReference type="EMBL" id="BMKR01000005">
    <property type="protein sequence ID" value="GGF71755.1"/>
    <property type="molecule type" value="Genomic_DNA"/>
</dbReference>
<dbReference type="InterPro" id="IPR051606">
    <property type="entry name" value="Polyketide_Oxido-like"/>
</dbReference>
<dbReference type="AlphaFoldDB" id="A0A917C4E8"/>
<evidence type="ECO:0000313" key="2">
    <source>
        <dbReference type="EMBL" id="GGF71755.1"/>
    </source>
</evidence>
<dbReference type="PANTHER" id="PTHR43355:SF2">
    <property type="entry name" value="FLAVIN REDUCTASE (NADPH)"/>
    <property type="match status" value="1"/>
</dbReference>